<feature type="transmembrane region" description="Helical" evidence="1">
    <location>
        <begin position="213"/>
        <end position="237"/>
    </location>
</feature>
<organism evidence="2 3">
    <name type="scientific">Maribacter algicola</name>
    <dbReference type="NCBI Taxonomy" id="2498892"/>
    <lineage>
        <taxon>Bacteria</taxon>
        <taxon>Pseudomonadati</taxon>
        <taxon>Bacteroidota</taxon>
        <taxon>Flavobacteriia</taxon>
        <taxon>Flavobacteriales</taxon>
        <taxon>Flavobacteriaceae</taxon>
        <taxon>Maribacter</taxon>
    </lineage>
</organism>
<gene>
    <name evidence="2" type="ORF">DZC72_07925</name>
</gene>
<reference evidence="3" key="1">
    <citation type="submission" date="2018-08" db="EMBL/GenBank/DDBJ databases">
        <authorList>
            <person name="Khan S.A."/>
            <person name="J S.E."/>
        </authorList>
    </citation>
    <scope>NUCLEOTIDE SEQUENCE [LARGE SCALE GENOMIC DNA]</scope>
    <source>
        <strain evidence="3">PoM-212</strain>
    </source>
</reference>
<keyword evidence="1" id="KW-0472">Membrane</keyword>
<keyword evidence="3" id="KW-1185">Reference proteome</keyword>
<evidence type="ECO:0000313" key="2">
    <source>
        <dbReference type="EMBL" id="RRQ50465.1"/>
    </source>
</evidence>
<dbReference type="EMBL" id="QUSX01000001">
    <property type="protein sequence ID" value="RRQ50465.1"/>
    <property type="molecule type" value="Genomic_DNA"/>
</dbReference>
<feature type="transmembrane region" description="Helical" evidence="1">
    <location>
        <begin position="181"/>
        <end position="201"/>
    </location>
</feature>
<dbReference type="Proteomes" id="UP000286990">
    <property type="component" value="Unassembled WGS sequence"/>
</dbReference>
<dbReference type="OrthoDB" id="7446256at2"/>
<keyword evidence="1" id="KW-1133">Transmembrane helix</keyword>
<accession>A0A426RN87</accession>
<dbReference type="RefSeq" id="WP_125222285.1">
    <property type="nucleotide sequence ID" value="NZ_QUSX01000001.1"/>
</dbReference>
<evidence type="ECO:0000313" key="3">
    <source>
        <dbReference type="Proteomes" id="UP000286990"/>
    </source>
</evidence>
<sequence>MQCLNCNNSVKENFCPNCGQKTSTHRFSFSYIFDNGVLNGIFNVNKSFFFTIKELFIRPGHSIREYIQGKRIRHINAFSLLILLIAIEFLLDFGNVNSNEALPEMFKSSGDSLDQILETYPQLTYLIVICATTISSYLFFRRSKLNFAEHLVMNIYSWSGLIVLGLPLTLSFAFIDDKSLIRPLINIYAIIGFGYAFWFFYQFFSGYNYKKIYLVLRVLLVLIISHILRFITLAAMLEINKLTN</sequence>
<reference evidence="3" key="2">
    <citation type="submission" date="2018-12" db="EMBL/GenBank/DDBJ databases">
        <title>Maribacter lutimaris sp. nov., isolated from marine sediment.</title>
        <authorList>
            <person name="Kim K.K."/>
        </authorList>
    </citation>
    <scope>NUCLEOTIDE SEQUENCE [LARGE SCALE GENOMIC DNA]</scope>
    <source>
        <strain evidence="3">PoM-212</strain>
    </source>
</reference>
<proteinExistence type="predicted"/>
<dbReference type="AlphaFoldDB" id="A0A426RN87"/>
<evidence type="ECO:0000256" key="1">
    <source>
        <dbReference type="SAM" id="Phobius"/>
    </source>
</evidence>
<feature type="transmembrane region" description="Helical" evidence="1">
    <location>
        <begin position="152"/>
        <end position="175"/>
    </location>
</feature>
<protein>
    <submittedName>
        <fullName evidence="2">DUF3667 domain-containing protein</fullName>
    </submittedName>
</protein>
<name>A0A426RN87_9FLAO</name>
<comment type="caution">
    <text evidence="2">The sequence shown here is derived from an EMBL/GenBank/DDBJ whole genome shotgun (WGS) entry which is preliminary data.</text>
</comment>
<feature type="transmembrane region" description="Helical" evidence="1">
    <location>
        <begin position="74"/>
        <end position="91"/>
    </location>
</feature>
<dbReference type="Pfam" id="PF12412">
    <property type="entry name" value="DUF3667"/>
    <property type="match status" value="1"/>
</dbReference>
<dbReference type="InterPro" id="IPR022134">
    <property type="entry name" value="DUF3667"/>
</dbReference>
<feature type="transmembrane region" description="Helical" evidence="1">
    <location>
        <begin position="123"/>
        <end position="140"/>
    </location>
</feature>
<keyword evidence="1" id="KW-0812">Transmembrane</keyword>